<feature type="binding site" evidence="5">
    <location>
        <position position="354"/>
    </location>
    <ligand>
        <name>Zn(2+)</name>
        <dbReference type="ChEBI" id="CHEBI:29105"/>
        <note>catalytic</note>
    </ligand>
</feature>
<evidence type="ECO:0000256" key="1">
    <source>
        <dbReference type="ARBA" id="ARBA00022670"/>
    </source>
</evidence>
<keyword evidence="1" id="KW-0645">Protease</keyword>
<evidence type="ECO:0000259" key="7">
    <source>
        <dbReference type="PROSITE" id="PS50215"/>
    </source>
</evidence>
<evidence type="ECO:0000256" key="6">
    <source>
        <dbReference type="SAM" id="SignalP"/>
    </source>
</evidence>
<evidence type="ECO:0000256" key="3">
    <source>
        <dbReference type="ARBA" id="ARBA00022833"/>
    </source>
</evidence>
<feature type="domain" description="Peptidase M12B" evidence="7">
    <location>
        <begin position="198"/>
        <end position="406"/>
    </location>
</feature>
<keyword evidence="4" id="KW-0482">Metalloprotease</keyword>
<feature type="disulfide bond" evidence="5">
    <location>
        <begin position="321"/>
        <end position="401"/>
    </location>
</feature>
<dbReference type="GO" id="GO:0006509">
    <property type="term" value="P:membrane protein ectodomain proteolysis"/>
    <property type="evidence" value="ECO:0007669"/>
    <property type="project" value="TreeGrafter"/>
</dbReference>
<dbReference type="Pfam" id="PF13688">
    <property type="entry name" value="Reprolysin_5"/>
    <property type="match status" value="1"/>
</dbReference>
<dbReference type="AlphaFoldDB" id="A0A224YQE8"/>
<dbReference type="PANTHER" id="PTHR11905:SF159">
    <property type="entry name" value="ADAM METALLOPROTEASE"/>
    <property type="match status" value="1"/>
</dbReference>
<dbReference type="SUPFAM" id="SSF55486">
    <property type="entry name" value="Metalloproteases ('zincins'), catalytic domain"/>
    <property type="match status" value="1"/>
</dbReference>
<feature type="binding site" evidence="5">
    <location>
        <position position="344"/>
    </location>
    <ligand>
        <name>Zn(2+)</name>
        <dbReference type="ChEBI" id="CHEBI:29105"/>
        <note>catalytic</note>
    </ligand>
</feature>
<dbReference type="Gene3D" id="3.40.390.10">
    <property type="entry name" value="Collagenase (Catalytic Domain)"/>
    <property type="match status" value="1"/>
</dbReference>
<dbReference type="PANTHER" id="PTHR11905">
    <property type="entry name" value="ADAM A DISINTEGRIN AND METALLOPROTEASE DOMAIN"/>
    <property type="match status" value="1"/>
</dbReference>
<dbReference type="GO" id="GO:0004222">
    <property type="term" value="F:metalloendopeptidase activity"/>
    <property type="evidence" value="ECO:0007669"/>
    <property type="project" value="InterPro"/>
</dbReference>
<dbReference type="EMBL" id="GFPF01004936">
    <property type="protein sequence ID" value="MAA16082.1"/>
    <property type="molecule type" value="Transcribed_RNA"/>
</dbReference>
<organism evidence="8">
    <name type="scientific">Rhipicephalus zambeziensis</name>
    <dbReference type="NCBI Taxonomy" id="60191"/>
    <lineage>
        <taxon>Eukaryota</taxon>
        <taxon>Metazoa</taxon>
        <taxon>Ecdysozoa</taxon>
        <taxon>Arthropoda</taxon>
        <taxon>Chelicerata</taxon>
        <taxon>Arachnida</taxon>
        <taxon>Acari</taxon>
        <taxon>Parasitiformes</taxon>
        <taxon>Ixodida</taxon>
        <taxon>Ixodoidea</taxon>
        <taxon>Ixodidae</taxon>
        <taxon>Rhipicephalinae</taxon>
        <taxon>Rhipicephalus</taxon>
        <taxon>Rhipicephalus</taxon>
    </lineage>
</organism>
<sequence length="502" mass="56673">MNVFVLVLSLVLCSSAAGIQHHVYPIILETRSTASKLVLRINDKITLNLEKSEVLAEELHFVTATTERHEVETVNTSSIEENIYHDSTERSSLMLHRKYGTLYVEGIVNRKLRIKPVPEGERSAQGHMLHSLYEVQERGENLPIVNTYANNYRRPQGQVQSPYWRWRPTATHPGRYPAFHATTSTASTMTARRTVHTFVVELHIISDEEHNRNFRSKDELIGYLAVMVNAITLRYLEMEMPSITFKIVGVTMSRADIFASHILGTIEAYETLNKLEKYYREGNIPGNPDVVFLITNRDMSTVRGGSLDKDIAGLANVAGVCTTHRVAMGEDIAPSFDGAFAMAHEIGHSLGARHDPRGSGECAWRRGFLMSYEDGGPNKYRLSECSMDAIRTNTEKLPGGCLSESAARMHYIVKSSVMPGQKISASYYCSLIMKRTLIEKRIRSDVSPQTPLELTKQCKMKCCYSVNHQTWCRKVDLLDGMECEEESTCRKGVCMVHKWAEK</sequence>
<keyword evidence="6" id="KW-0732">Signal</keyword>
<dbReference type="GO" id="GO:0046872">
    <property type="term" value="F:metal ion binding"/>
    <property type="evidence" value="ECO:0007669"/>
    <property type="project" value="UniProtKB-KW"/>
</dbReference>
<feature type="chain" id="PRO_5012804666" evidence="6">
    <location>
        <begin position="19"/>
        <end position="502"/>
    </location>
</feature>
<accession>A0A224YQE8</accession>
<comment type="caution">
    <text evidence="5">Lacks conserved residue(s) required for the propagation of feature annotation.</text>
</comment>
<evidence type="ECO:0000256" key="5">
    <source>
        <dbReference type="PROSITE-ProRule" id="PRU00276"/>
    </source>
</evidence>
<keyword evidence="2" id="KW-0378">Hydrolase</keyword>
<feature type="signal peptide" evidence="6">
    <location>
        <begin position="1"/>
        <end position="18"/>
    </location>
</feature>
<feature type="active site" evidence="5">
    <location>
        <position position="345"/>
    </location>
</feature>
<evidence type="ECO:0000313" key="8">
    <source>
        <dbReference type="EMBL" id="MAA16082.1"/>
    </source>
</evidence>
<keyword evidence="5" id="KW-0479">Metal-binding</keyword>
<evidence type="ECO:0000256" key="2">
    <source>
        <dbReference type="ARBA" id="ARBA00022801"/>
    </source>
</evidence>
<evidence type="ECO:0000256" key="4">
    <source>
        <dbReference type="ARBA" id="ARBA00023049"/>
    </source>
</evidence>
<keyword evidence="3 5" id="KW-0862">Zinc</keyword>
<protein>
    <submittedName>
        <fullName evidence="8">Reprolysin</fullName>
    </submittedName>
</protein>
<dbReference type="InterPro" id="IPR001590">
    <property type="entry name" value="Peptidase_M12B"/>
</dbReference>
<keyword evidence="5" id="KW-1015">Disulfide bond</keyword>
<feature type="binding site" evidence="5">
    <location>
        <position position="348"/>
    </location>
    <ligand>
        <name>Zn(2+)</name>
        <dbReference type="ChEBI" id="CHEBI:29105"/>
        <note>catalytic</note>
    </ligand>
</feature>
<proteinExistence type="predicted"/>
<name>A0A224YQE8_9ACAR</name>
<dbReference type="PROSITE" id="PS50215">
    <property type="entry name" value="ADAM_MEPRO"/>
    <property type="match status" value="1"/>
</dbReference>
<dbReference type="InterPro" id="IPR024079">
    <property type="entry name" value="MetalloPept_cat_dom_sf"/>
</dbReference>
<reference evidence="8" key="1">
    <citation type="journal article" date="2017" name="Parasit. Vectors">
        <title>Sialotranscriptomics of Rhipicephalus zambeziensis reveals intricate expression profiles of secretory proteins and suggests tight temporal transcriptional regulation during blood-feeding.</title>
        <authorList>
            <person name="de Castro M.H."/>
            <person name="de Klerk D."/>
            <person name="Pienaar R."/>
            <person name="Rees D.J.G."/>
            <person name="Mans B.J."/>
        </authorList>
    </citation>
    <scope>NUCLEOTIDE SEQUENCE</scope>
    <source>
        <tissue evidence="8">Salivary glands</tissue>
    </source>
</reference>